<evidence type="ECO:0000313" key="1">
    <source>
        <dbReference type="EMBL" id="AKU94664.1"/>
    </source>
</evidence>
<accession>A0A0K1PNH8</accession>
<name>A0A0K1PNH8_9BACT</name>
<dbReference type="AlphaFoldDB" id="A0A0K1PNH8"/>
<dbReference type="Proteomes" id="UP000064967">
    <property type="component" value="Chromosome"/>
</dbReference>
<dbReference type="KEGG" id="llu:AKJ09_01328"/>
<dbReference type="InterPro" id="IPR036679">
    <property type="entry name" value="FlgN-like_sf"/>
</dbReference>
<reference evidence="1 2" key="1">
    <citation type="submission" date="2015-08" db="EMBL/GenBank/DDBJ databases">
        <authorList>
            <person name="Babu N.S."/>
            <person name="Beckwith C.J."/>
            <person name="Beseler K.G."/>
            <person name="Brison A."/>
            <person name="Carone J.V."/>
            <person name="Caskin T.P."/>
            <person name="Diamond M."/>
            <person name="Durham M.E."/>
            <person name="Foxe J.M."/>
            <person name="Go M."/>
            <person name="Henderson B.A."/>
            <person name="Jones I.B."/>
            <person name="McGettigan J.A."/>
            <person name="Micheletti S.J."/>
            <person name="Nasrallah M.E."/>
            <person name="Ortiz D."/>
            <person name="Piller C.R."/>
            <person name="Privatt S.R."/>
            <person name="Schneider S.L."/>
            <person name="Sharp S."/>
            <person name="Smith T.C."/>
            <person name="Stanton J.D."/>
            <person name="Ullery H.E."/>
            <person name="Wilson R.J."/>
            <person name="Serrano M.G."/>
            <person name="Buck G."/>
            <person name="Lee V."/>
            <person name="Wang Y."/>
            <person name="Carvalho R."/>
            <person name="Voegtly L."/>
            <person name="Shi R."/>
            <person name="Duckworth R."/>
            <person name="Johnson A."/>
            <person name="Loviza R."/>
            <person name="Walstead R."/>
            <person name="Shah Z."/>
            <person name="Kiflezghi M."/>
            <person name="Wade K."/>
            <person name="Ball S.L."/>
            <person name="Bradley K.W."/>
            <person name="Asai D.J."/>
            <person name="Bowman C.A."/>
            <person name="Russell D.A."/>
            <person name="Pope W.H."/>
            <person name="Jacobs-Sera D."/>
            <person name="Hendrix R.W."/>
            <person name="Hatfull G.F."/>
        </authorList>
    </citation>
    <scope>NUCLEOTIDE SEQUENCE [LARGE SCALE GENOMIC DNA]</scope>
    <source>
        <strain evidence="1 2">DSM 27648</strain>
    </source>
</reference>
<sequence>MSRASVNAMFTVLAEERTAIRSLDASGVERAAQQKESLATTIASMSESELGTMQPELRALRLELRRNGVLLAHARACLREISAQSRLNATV</sequence>
<dbReference type="SUPFAM" id="SSF140566">
    <property type="entry name" value="FlgN-like"/>
    <property type="match status" value="1"/>
</dbReference>
<dbReference type="EMBL" id="CP012333">
    <property type="protein sequence ID" value="AKU94664.1"/>
    <property type="molecule type" value="Genomic_DNA"/>
</dbReference>
<evidence type="ECO:0000313" key="2">
    <source>
        <dbReference type="Proteomes" id="UP000064967"/>
    </source>
</evidence>
<dbReference type="RefSeq" id="WP_146646224.1">
    <property type="nucleotide sequence ID" value="NZ_CP012333.1"/>
</dbReference>
<dbReference type="GO" id="GO:0044780">
    <property type="term" value="P:bacterial-type flagellum assembly"/>
    <property type="evidence" value="ECO:0007669"/>
    <property type="project" value="InterPro"/>
</dbReference>
<dbReference type="STRING" id="1391654.AKJ09_01328"/>
<proteinExistence type="predicted"/>
<keyword evidence="2" id="KW-1185">Reference proteome</keyword>
<organism evidence="1 2">
    <name type="scientific">Labilithrix luteola</name>
    <dbReference type="NCBI Taxonomy" id="1391654"/>
    <lineage>
        <taxon>Bacteria</taxon>
        <taxon>Pseudomonadati</taxon>
        <taxon>Myxococcota</taxon>
        <taxon>Polyangia</taxon>
        <taxon>Polyangiales</taxon>
        <taxon>Labilitrichaceae</taxon>
        <taxon>Labilithrix</taxon>
    </lineage>
</organism>
<protein>
    <submittedName>
        <fullName evidence="1">Uncharacterized protein</fullName>
    </submittedName>
</protein>
<gene>
    <name evidence="1" type="ORF">AKJ09_01328</name>
</gene>